<evidence type="ECO:0000256" key="5">
    <source>
        <dbReference type="SAM" id="SignalP"/>
    </source>
</evidence>
<evidence type="ECO:0000313" key="9">
    <source>
        <dbReference type="EMBL" id="KAK7116503.1"/>
    </source>
</evidence>
<reference evidence="9 10" key="1">
    <citation type="submission" date="2024-02" db="EMBL/GenBank/DDBJ databases">
        <title>Chromosome-scale genome assembly of the rough periwinkle Littorina saxatilis.</title>
        <authorList>
            <person name="De Jode A."/>
            <person name="Faria R."/>
            <person name="Formenti G."/>
            <person name="Sims Y."/>
            <person name="Smith T.P."/>
            <person name="Tracey A."/>
            <person name="Wood J.M.D."/>
            <person name="Zagrodzka Z.B."/>
            <person name="Johannesson K."/>
            <person name="Butlin R.K."/>
            <person name="Leder E.H."/>
        </authorList>
    </citation>
    <scope>NUCLEOTIDE SEQUENCE [LARGE SCALE GENOMIC DNA]</scope>
    <source>
        <strain evidence="9">Snail1</strain>
        <tissue evidence="9">Muscle</tissue>
    </source>
</reference>
<dbReference type="PROSITE" id="PS50923">
    <property type="entry name" value="SUSHI"/>
    <property type="match status" value="1"/>
</dbReference>
<dbReference type="Gene3D" id="2.10.70.10">
    <property type="entry name" value="Complement Module, domain 1"/>
    <property type="match status" value="1"/>
</dbReference>
<evidence type="ECO:0000256" key="2">
    <source>
        <dbReference type="ARBA" id="ARBA00023157"/>
    </source>
</evidence>
<sequence length="364" mass="40200">MTSSKVVMLQQWFSLIFFTCAVLAKSKAYSPLDREDVIGHYRVANEKQCHRLCWYRQSCSSYSYSSDSNVIAASGSSASMNSNCVLHYESEIQTIETEGWVETSASSTHIHNECNTRPCGPKDMCAPTSSDSASTSANSAYHVCLPLPVQCGSPQPVPHGIVTVSGYSQGDVASVTCDEGYVASPRKVSVQLVCLDTSKWTMFNGTCKQYVFMLEGVEYEAKILLWNLEEDSMFCLKGMFIASSQLYINFKPEHISTNTNVHISFRYQFFGQTKVMWTVKRNSTMEDTRDLGPMPLVPGDSFNLTLHVQSDRLQLVLNEAHVYNIPLLGVNNNTDGIDLSQSTVLAIGGPAANVTYMNLLQGCA</sequence>
<dbReference type="AlphaFoldDB" id="A0AAN9C422"/>
<dbReference type="Proteomes" id="UP001374579">
    <property type="component" value="Unassembled WGS sequence"/>
</dbReference>
<dbReference type="InterPro" id="IPR013320">
    <property type="entry name" value="ConA-like_dom_sf"/>
</dbReference>
<dbReference type="EMBL" id="JBAMIC010000001">
    <property type="protein sequence ID" value="KAK7116503.1"/>
    <property type="molecule type" value="Genomic_DNA"/>
</dbReference>
<keyword evidence="10" id="KW-1185">Reference proteome</keyword>
<proteinExistence type="predicted"/>
<dbReference type="InterPro" id="IPR000436">
    <property type="entry name" value="Sushi_SCR_CCP_dom"/>
</dbReference>
<keyword evidence="3" id="KW-0768">Sushi</keyword>
<evidence type="ECO:0000256" key="4">
    <source>
        <dbReference type="RuleBase" id="RU102079"/>
    </source>
</evidence>
<dbReference type="Pfam" id="PF00084">
    <property type="entry name" value="Sushi"/>
    <property type="match status" value="1"/>
</dbReference>
<feature type="signal peptide" evidence="5">
    <location>
        <begin position="1"/>
        <end position="28"/>
    </location>
</feature>
<dbReference type="Pfam" id="PF00337">
    <property type="entry name" value="Gal-bind_lectin"/>
    <property type="match status" value="1"/>
</dbReference>
<feature type="domain" description="Galectin" evidence="8">
    <location>
        <begin position="220"/>
        <end position="360"/>
    </location>
</feature>
<dbReference type="InterPro" id="IPR003609">
    <property type="entry name" value="Pan_app"/>
</dbReference>
<dbReference type="CDD" id="cd00033">
    <property type="entry name" value="CCP"/>
    <property type="match status" value="1"/>
</dbReference>
<protein>
    <recommendedName>
        <fullName evidence="4">Galectin</fullName>
    </recommendedName>
</protein>
<feature type="domain" description="Apple" evidence="7">
    <location>
        <begin position="20"/>
        <end position="114"/>
    </location>
</feature>
<dbReference type="SMART" id="SM00032">
    <property type="entry name" value="CCP"/>
    <property type="match status" value="1"/>
</dbReference>
<keyword evidence="2 3" id="KW-1015">Disulfide bond</keyword>
<dbReference type="Gene3D" id="2.60.120.200">
    <property type="match status" value="1"/>
</dbReference>
<dbReference type="PROSITE" id="PS50948">
    <property type="entry name" value="PAN"/>
    <property type="match status" value="1"/>
</dbReference>
<evidence type="ECO:0000256" key="3">
    <source>
        <dbReference type="PROSITE-ProRule" id="PRU00302"/>
    </source>
</evidence>
<keyword evidence="1 4" id="KW-0430">Lectin</keyword>
<dbReference type="PROSITE" id="PS51304">
    <property type="entry name" value="GALECTIN"/>
    <property type="match status" value="1"/>
</dbReference>
<feature type="chain" id="PRO_5042988389" description="Galectin" evidence="5">
    <location>
        <begin position="29"/>
        <end position="364"/>
    </location>
</feature>
<dbReference type="GO" id="GO:0030246">
    <property type="term" value="F:carbohydrate binding"/>
    <property type="evidence" value="ECO:0007669"/>
    <property type="project" value="UniProtKB-UniRule"/>
</dbReference>
<dbReference type="InterPro" id="IPR035976">
    <property type="entry name" value="Sushi/SCR/CCP_sf"/>
</dbReference>
<evidence type="ECO:0000259" key="8">
    <source>
        <dbReference type="PROSITE" id="PS51304"/>
    </source>
</evidence>
<name>A0AAN9C422_9CAEN</name>
<keyword evidence="5" id="KW-0732">Signal</keyword>
<organism evidence="9 10">
    <name type="scientific">Littorina saxatilis</name>
    <dbReference type="NCBI Taxonomy" id="31220"/>
    <lineage>
        <taxon>Eukaryota</taxon>
        <taxon>Metazoa</taxon>
        <taxon>Spiralia</taxon>
        <taxon>Lophotrochozoa</taxon>
        <taxon>Mollusca</taxon>
        <taxon>Gastropoda</taxon>
        <taxon>Caenogastropoda</taxon>
        <taxon>Littorinimorpha</taxon>
        <taxon>Littorinoidea</taxon>
        <taxon>Littorinidae</taxon>
        <taxon>Littorina</taxon>
    </lineage>
</organism>
<evidence type="ECO:0000259" key="6">
    <source>
        <dbReference type="PROSITE" id="PS50923"/>
    </source>
</evidence>
<comment type="caution">
    <text evidence="3">Lacks conserved residue(s) required for the propagation of feature annotation.</text>
</comment>
<feature type="domain" description="Sushi" evidence="6">
    <location>
        <begin position="149"/>
        <end position="209"/>
    </location>
</feature>
<dbReference type="SUPFAM" id="SSF49899">
    <property type="entry name" value="Concanavalin A-like lectins/glucanases"/>
    <property type="match status" value="1"/>
</dbReference>
<dbReference type="InterPro" id="IPR001079">
    <property type="entry name" value="Galectin_CRD"/>
</dbReference>
<dbReference type="SUPFAM" id="SSF57535">
    <property type="entry name" value="Complement control module/SCR domain"/>
    <property type="match status" value="1"/>
</dbReference>
<evidence type="ECO:0000256" key="1">
    <source>
        <dbReference type="ARBA" id="ARBA00022734"/>
    </source>
</evidence>
<evidence type="ECO:0000259" key="7">
    <source>
        <dbReference type="PROSITE" id="PS50948"/>
    </source>
</evidence>
<gene>
    <name evidence="9" type="ORF">V1264_002170</name>
</gene>
<accession>A0AAN9C422</accession>
<evidence type="ECO:0000313" key="10">
    <source>
        <dbReference type="Proteomes" id="UP001374579"/>
    </source>
</evidence>
<comment type="caution">
    <text evidence="9">The sequence shown here is derived from an EMBL/GenBank/DDBJ whole genome shotgun (WGS) entry which is preliminary data.</text>
</comment>
<feature type="disulfide bond" evidence="3">
    <location>
        <begin position="151"/>
        <end position="194"/>
    </location>
</feature>